<name>A0A7W6NYV5_9SPHN</name>
<accession>A0A7W6NYV5</accession>
<proteinExistence type="predicted"/>
<dbReference type="Proteomes" id="UP000557392">
    <property type="component" value="Unassembled WGS sequence"/>
</dbReference>
<dbReference type="EMBL" id="JACIEH010000003">
    <property type="protein sequence ID" value="MBB4100733.1"/>
    <property type="molecule type" value="Genomic_DNA"/>
</dbReference>
<evidence type="ECO:0000256" key="1">
    <source>
        <dbReference type="SAM" id="SignalP"/>
    </source>
</evidence>
<dbReference type="RefSeq" id="WP_184000010.1">
    <property type="nucleotide sequence ID" value="NZ_JACIEH010000003.1"/>
</dbReference>
<gene>
    <name evidence="2" type="ORF">GGR46_004305</name>
</gene>
<feature type="signal peptide" evidence="1">
    <location>
        <begin position="1"/>
        <end position="22"/>
    </location>
</feature>
<evidence type="ECO:0000313" key="3">
    <source>
        <dbReference type="Proteomes" id="UP000557392"/>
    </source>
</evidence>
<comment type="caution">
    <text evidence="2">The sequence shown here is derived from an EMBL/GenBank/DDBJ whole genome shotgun (WGS) entry which is preliminary data.</text>
</comment>
<reference evidence="2 3" key="1">
    <citation type="submission" date="2020-08" db="EMBL/GenBank/DDBJ databases">
        <title>Genomic Encyclopedia of Type Strains, Phase IV (KMG-IV): sequencing the most valuable type-strain genomes for metagenomic binning, comparative biology and taxonomic classification.</title>
        <authorList>
            <person name="Goeker M."/>
        </authorList>
    </citation>
    <scope>NUCLEOTIDE SEQUENCE [LARGE SCALE GENOMIC DNA]</scope>
    <source>
        <strain evidence="2 3">DSM 101806</strain>
    </source>
</reference>
<organism evidence="2 3">
    <name type="scientific">Sphingomonas kyeonggiensis</name>
    <dbReference type="NCBI Taxonomy" id="1268553"/>
    <lineage>
        <taxon>Bacteria</taxon>
        <taxon>Pseudomonadati</taxon>
        <taxon>Pseudomonadota</taxon>
        <taxon>Alphaproteobacteria</taxon>
        <taxon>Sphingomonadales</taxon>
        <taxon>Sphingomonadaceae</taxon>
        <taxon>Sphingomonas</taxon>
    </lineage>
</organism>
<evidence type="ECO:0000313" key="2">
    <source>
        <dbReference type="EMBL" id="MBB4100733.1"/>
    </source>
</evidence>
<dbReference type="AlphaFoldDB" id="A0A7W6NYV5"/>
<feature type="chain" id="PRO_5031307228" evidence="1">
    <location>
        <begin position="23"/>
        <end position="174"/>
    </location>
</feature>
<keyword evidence="1" id="KW-0732">Signal</keyword>
<sequence>MLRSPLVLPILWGAMFATPASADPFYNAALCKPAYSSDSATALYEAAEKLAKPDTSMLGADVYKLPQEFGQDGFKTREVIFAGTSVGVLIEGLQADALANRYQLAKKGSTLLGTATKDYSRALPRDQQPQPELGTVSIIARESPSLPGKTLLACEFVLKADQEALDRYEESRTP</sequence>
<protein>
    <submittedName>
        <fullName evidence="2">Uncharacterized protein</fullName>
    </submittedName>
</protein>
<keyword evidence="3" id="KW-1185">Reference proteome</keyword>